<dbReference type="NCBIfam" id="NF005414">
    <property type="entry name" value="PRK06988.1"/>
    <property type="match status" value="1"/>
</dbReference>
<organism evidence="3 4">
    <name type="scientific">Robbsia betulipollinis</name>
    <dbReference type="NCBI Taxonomy" id="2981849"/>
    <lineage>
        <taxon>Bacteria</taxon>
        <taxon>Pseudomonadati</taxon>
        <taxon>Pseudomonadota</taxon>
        <taxon>Betaproteobacteria</taxon>
        <taxon>Burkholderiales</taxon>
        <taxon>Burkholderiaceae</taxon>
        <taxon>Robbsia</taxon>
    </lineage>
</organism>
<dbReference type="InterPro" id="IPR011034">
    <property type="entry name" value="Formyl_transferase-like_C_sf"/>
</dbReference>
<dbReference type="Proteomes" id="UP001082899">
    <property type="component" value="Unassembled WGS sequence"/>
</dbReference>
<reference evidence="3" key="1">
    <citation type="submission" date="2022-11" db="EMBL/GenBank/DDBJ databases">
        <title>Robbsia betulipollinis sp. nov., isolated from pollen of birch (Betula pendula).</title>
        <authorList>
            <person name="Shi H."/>
            <person name="Ambika Manirajan B."/>
            <person name="Ratering S."/>
            <person name="Geissler-Plaum R."/>
            <person name="Schnell S."/>
        </authorList>
    </citation>
    <scope>NUCLEOTIDE SEQUENCE</scope>
    <source>
        <strain evidence="3">Bb-Pol-6</strain>
    </source>
</reference>
<dbReference type="Pfam" id="PF00551">
    <property type="entry name" value="Formyl_trans_N"/>
    <property type="match status" value="1"/>
</dbReference>
<dbReference type="InterPro" id="IPR002376">
    <property type="entry name" value="Formyl_transf_N"/>
</dbReference>
<dbReference type="Gene3D" id="3.40.50.12230">
    <property type="match status" value="1"/>
</dbReference>
<dbReference type="InterPro" id="IPR036477">
    <property type="entry name" value="Formyl_transf_N_sf"/>
</dbReference>
<feature type="domain" description="Formyl transferase N-terminal" evidence="1">
    <location>
        <begin position="35"/>
        <end position="187"/>
    </location>
</feature>
<dbReference type="EMBL" id="JAPMXC010000001">
    <property type="protein sequence ID" value="MCY0386352.1"/>
    <property type="molecule type" value="Genomic_DNA"/>
</dbReference>
<dbReference type="RefSeq" id="WP_267845719.1">
    <property type="nucleotide sequence ID" value="NZ_JAPMXC010000001.1"/>
</dbReference>
<dbReference type="SUPFAM" id="SSF50486">
    <property type="entry name" value="FMT C-terminal domain-like"/>
    <property type="match status" value="1"/>
</dbReference>
<name>A0ABT3ZIT4_9BURK</name>
<sequence length="334" mass="35793">MSAAPTPAAGRRAVVFAYHNVGARCLRVLLARGIDVALLVTHEDNPAENIWFESVATVAAEHGIPTIRPGAGDDALLLDAVRAAAPDFLFSFYYRNMLPPAVLALAPRGAFNLHGSLLPRYRGRVPVNWAIIHGETETGATLHEMTVKPDAGAIIGQSMVPILPDDTAHQVFEKVTVAAEQTLWRALPALIAGTAARLPNDLAQGSYFGGRKPEDGRIDWSRPAQDVYNLIRAVAPPYPGAFFDFPERTAAPDGPGAPGTGTGAATRRFVVADARLARDRPDLADLPPGLHLVDNAFFGVCGDAHTIAIRDLRLNGEPVRADDWSRLTSPIRDS</sequence>
<evidence type="ECO:0000313" key="4">
    <source>
        <dbReference type="Proteomes" id="UP001082899"/>
    </source>
</evidence>
<evidence type="ECO:0000259" key="1">
    <source>
        <dbReference type="Pfam" id="PF00551"/>
    </source>
</evidence>
<protein>
    <submittedName>
        <fullName evidence="3">Formyltransferase</fullName>
    </submittedName>
</protein>
<gene>
    <name evidence="3" type="ORF">OVY01_03640</name>
</gene>
<dbReference type="SUPFAM" id="SSF53328">
    <property type="entry name" value="Formyltransferase"/>
    <property type="match status" value="1"/>
</dbReference>
<dbReference type="Pfam" id="PF02911">
    <property type="entry name" value="Formyl_trans_C"/>
    <property type="match status" value="1"/>
</dbReference>
<accession>A0ABT3ZIT4</accession>
<evidence type="ECO:0000259" key="2">
    <source>
        <dbReference type="Pfam" id="PF02911"/>
    </source>
</evidence>
<keyword evidence="4" id="KW-1185">Reference proteome</keyword>
<dbReference type="PANTHER" id="PTHR11138">
    <property type="entry name" value="METHIONYL-TRNA FORMYLTRANSFERASE"/>
    <property type="match status" value="1"/>
</dbReference>
<dbReference type="PANTHER" id="PTHR11138:SF5">
    <property type="entry name" value="METHIONYL-TRNA FORMYLTRANSFERASE, MITOCHONDRIAL"/>
    <property type="match status" value="1"/>
</dbReference>
<proteinExistence type="predicted"/>
<comment type="caution">
    <text evidence="3">The sequence shown here is derived from an EMBL/GenBank/DDBJ whole genome shotgun (WGS) entry which is preliminary data.</text>
</comment>
<evidence type="ECO:0000313" key="3">
    <source>
        <dbReference type="EMBL" id="MCY0386352.1"/>
    </source>
</evidence>
<dbReference type="InterPro" id="IPR005793">
    <property type="entry name" value="Formyl_trans_C"/>
</dbReference>
<feature type="domain" description="Formyl transferase C-terminal" evidence="2">
    <location>
        <begin position="212"/>
        <end position="324"/>
    </location>
</feature>